<gene>
    <name evidence="3" type="primary">LOC108823784</name>
</gene>
<feature type="transmembrane region" description="Helical" evidence="1">
    <location>
        <begin position="31"/>
        <end position="53"/>
    </location>
</feature>
<protein>
    <submittedName>
        <fullName evidence="3">Uncharacterized protein LOC108823784</fullName>
    </submittedName>
</protein>
<sequence length="91" mass="10157">MVTSTVEALSPEDGERVLFTRDKHYAMHGEILMMVLVVSFAAFLLFLALLPCLKRRYAYNSDLSEEDASWSGRVKSAPVPVIVVSKHSISK</sequence>
<name>A0A6J0KY88_RAPSA</name>
<dbReference type="AlphaFoldDB" id="A0A6J0KY88"/>
<evidence type="ECO:0000313" key="2">
    <source>
        <dbReference type="Proteomes" id="UP000504610"/>
    </source>
</evidence>
<dbReference type="KEGG" id="rsz:108823784"/>
<dbReference type="OrthoDB" id="1110545at2759"/>
<organism evidence="2 3">
    <name type="scientific">Raphanus sativus</name>
    <name type="common">Radish</name>
    <name type="synonym">Raphanus raphanistrum var. sativus</name>
    <dbReference type="NCBI Taxonomy" id="3726"/>
    <lineage>
        <taxon>Eukaryota</taxon>
        <taxon>Viridiplantae</taxon>
        <taxon>Streptophyta</taxon>
        <taxon>Embryophyta</taxon>
        <taxon>Tracheophyta</taxon>
        <taxon>Spermatophyta</taxon>
        <taxon>Magnoliopsida</taxon>
        <taxon>eudicotyledons</taxon>
        <taxon>Gunneridae</taxon>
        <taxon>Pentapetalae</taxon>
        <taxon>rosids</taxon>
        <taxon>malvids</taxon>
        <taxon>Brassicales</taxon>
        <taxon>Brassicaceae</taxon>
        <taxon>Brassiceae</taxon>
        <taxon>Raphanus</taxon>
    </lineage>
</organism>
<accession>A0A6J0KY88</accession>
<reference evidence="3" key="2">
    <citation type="submission" date="2025-08" db="UniProtKB">
        <authorList>
            <consortium name="RefSeq"/>
        </authorList>
    </citation>
    <scope>IDENTIFICATION</scope>
    <source>
        <tissue evidence="3">Leaf</tissue>
    </source>
</reference>
<keyword evidence="2" id="KW-1185">Reference proteome</keyword>
<proteinExistence type="predicted"/>
<dbReference type="GeneID" id="108823784"/>
<dbReference type="RefSeq" id="XP_018452568.1">
    <property type="nucleotide sequence ID" value="XM_018597066.2"/>
</dbReference>
<reference evidence="2" key="1">
    <citation type="journal article" date="2019" name="Database">
        <title>The radish genome database (RadishGD): an integrated information resource for radish genomics.</title>
        <authorList>
            <person name="Yu H.J."/>
            <person name="Baek S."/>
            <person name="Lee Y.J."/>
            <person name="Cho A."/>
            <person name="Mun J.H."/>
        </authorList>
    </citation>
    <scope>NUCLEOTIDE SEQUENCE [LARGE SCALE GENOMIC DNA]</scope>
    <source>
        <strain evidence="2">cv. WK10039</strain>
    </source>
</reference>
<evidence type="ECO:0000313" key="3">
    <source>
        <dbReference type="RefSeq" id="XP_018452568.1"/>
    </source>
</evidence>
<keyword evidence="1" id="KW-1133">Transmembrane helix</keyword>
<keyword evidence="1" id="KW-0472">Membrane</keyword>
<evidence type="ECO:0000256" key="1">
    <source>
        <dbReference type="SAM" id="Phobius"/>
    </source>
</evidence>
<keyword evidence="1" id="KW-0812">Transmembrane</keyword>
<dbReference type="Proteomes" id="UP000504610">
    <property type="component" value="Chromosome 9"/>
</dbReference>